<organism evidence="1 2">
    <name type="scientific">Bacillus thuringiensis HD-771</name>
    <dbReference type="NCBI Taxonomy" id="1218175"/>
    <lineage>
        <taxon>Bacteria</taxon>
        <taxon>Bacillati</taxon>
        <taxon>Bacillota</taxon>
        <taxon>Bacilli</taxon>
        <taxon>Bacillales</taxon>
        <taxon>Bacillaceae</taxon>
        <taxon>Bacillus</taxon>
        <taxon>Bacillus cereus group</taxon>
    </lineage>
</organism>
<keyword evidence="1" id="KW-0614">Plasmid</keyword>
<dbReference type="AlphaFoldDB" id="A0A9W3JHG3"/>
<accession>A0A9W3JHG3</accession>
<evidence type="ECO:0000313" key="1">
    <source>
        <dbReference type="EMBL" id="AFQ20071.1"/>
    </source>
</evidence>
<evidence type="ECO:0000313" key="2">
    <source>
        <dbReference type="Proteomes" id="UP000005259"/>
    </source>
</evidence>
<gene>
    <name evidence="1" type="ORF">BTG_33710</name>
</gene>
<protein>
    <submittedName>
        <fullName evidence="1">Uncharacterized protein</fullName>
    </submittedName>
</protein>
<geneLocation type="plasmid" evidence="1 2">
    <name>p07</name>
</geneLocation>
<proteinExistence type="predicted"/>
<dbReference type="RefSeq" id="WP_001123470.1">
    <property type="nucleotide sequence ID" value="NC_018503.1"/>
</dbReference>
<name>A0A9W3JHG3_BACTU</name>
<dbReference type="EMBL" id="CP003759">
    <property type="protein sequence ID" value="AFQ20071.1"/>
    <property type="molecule type" value="Genomic_DNA"/>
</dbReference>
<sequence>MPIYSTFNVPNTFYTENEIINNTNAPRILDLDEIASNPNQAKLNDELHLFIMKHYHNLFTFMLHHQPYMLKSQFLDLFGYQKGKKNKSRTLGYAKLKELEDKMLIGSKSFYGAEYIYLSYRTYYYFGQEKKVLPIAPGENVLFRHFTRMEDYLELNKKYQEEKSFIMLMLCSHEHCYIENTECFFPIKPIQEKDTRYFGEYFPKNKTPKNLDIEFITGCLVKTKQKNRGLWFINEEAPNIQLHTLTAFIDELFKILNTRCSLKLLVNDEKESLGIVANIMPIPGTSYITINNLISDIYHIEFLLKICFPTVKTSITFIVMNQDHEREINNAISRIIKIRENKKNLKPWQYMIDPKKIKIRNTNLFRRLNFNDSYESQKEKPLSH</sequence>
<dbReference type="KEGG" id="bti:BTG_33710"/>
<dbReference type="Proteomes" id="UP000005259">
    <property type="component" value="Plasmid p07"/>
</dbReference>
<reference evidence="1 2" key="1">
    <citation type="submission" date="2012-08" db="EMBL/GenBank/DDBJ databases">
        <authorList>
            <person name="Doggett N."/>
            <person name="Teshima H."/>
            <person name="Bruce D."/>
            <person name="Detter J.C."/>
            <person name="Johnson S.L."/>
            <person name="Han C."/>
        </authorList>
    </citation>
    <scope>NUCLEOTIDE SEQUENCE [LARGE SCALE GENOMIC DNA]</scope>
    <source>
        <strain evidence="1 2">HD-771</strain>
        <plasmid evidence="1 2">p07</plasmid>
    </source>
</reference>